<dbReference type="InterPro" id="IPR015197">
    <property type="entry name" value="PngaseF_C"/>
</dbReference>
<dbReference type="PANTHER" id="PTHR39319">
    <property type="entry name" value="SI:DKEY-256H2.1"/>
    <property type="match status" value="1"/>
</dbReference>
<evidence type="ECO:0000313" key="3">
    <source>
        <dbReference type="Ensembl" id="ENSDCDP00010011656.1"/>
    </source>
</evidence>
<dbReference type="InterPro" id="IPR008977">
    <property type="entry name" value="PHM/PNGase_F_dom_sf"/>
</dbReference>
<dbReference type="InterPro" id="IPR014784">
    <property type="entry name" value="Cu2_ascorb_mOase-like_C"/>
</dbReference>
<dbReference type="Proteomes" id="UP000694580">
    <property type="component" value="Chromosome 5"/>
</dbReference>
<dbReference type="InterPro" id="IPR015196">
    <property type="entry name" value="PngaseF_N"/>
</dbReference>
<dbReference type="InterPro" id="IPR003137">
    <property type="entry name" value="PA_domain"/>
</dbReference>
<dbReference type="Pfam" id="PF02225">
    <property type="entry name" value="PA"/>
    <property type="match status" value="1"/>
</dbReference>
<dbReference type="Pfam" id="PF09112">
    <property type="entry name" value="N-glycanase_N"/>
    <property type="match status" value="2"/>
</dbReference>
<proteinExistence type="predicted"/>
<name>A0AAY4AW84_9TELE</name>
<dbReference type="SUPFAM" id="SSF49742">
    <property type="entry name" value="PHM/PNGase F"/>
    <property type="match status" value="1"/>
</dbReference>
<reference evidence="3 4" key="1">
    <citation type="submission" date="2020-06" db="EMBL/GenBank/DDBJ databases">
        <authorList>
            <consortium name="Wellcome Sanger Institute Data Sharing"/>
        </authorList>
    </citation>
    <scope>NUCLEOTIDE SEQUENCE [LARGE SCALE GENOMIC DNA]</scope>
</reference>
<evidence type="ECO:0000259" key="2">
    <source>
        <dbReference type="SMART" id="SM01290"/>
    </source>
</evidence>
<accession>A0AAY4AW84</accession>
<keyword evidence="1" id="KW-1015">Disulfide bond</keyword>
<dbReference type="SMART" id="SM01290">
    <property type="entry name" value="N-glycanase_N"/>
    <property type="match status" value="1"/>
</dbReference>
<dbReference type="CDD" id="cd00538">
    <property type="entry name" value="PA"/>
    <property type="match status" value="1"/>
</dbReference>
<protein>
    <recommendedName>
        <fullName evidence="2">Peptide-N-glycosidase F N-terminal domain-containing protein</fullName>
    </recommendedName>
</protein>
<organism evidence="3 4">
    <name type="scientific">Denticeps clupeoides</name>
    <name type="common">denticle herring</name>
    <dbReference type="NCBI Taxonomy" id="299321"/>
    <lineage>
        <taxon>Eukaryota</taxon>
        <taxon>Metazoa</taxon>
        <taxon>Chordata</taxon>
        <taxon>Craniata</taxon>
        <taxon>Vertebrata</taxon>
        <taxon>Euteleostomi</taxon>
        <taxon>Actinopterygii</taxon>
        <taxon>Neopterygii</taxon>
        <taxon>Teleostei</taxon>
        <taxon>Clupei</taxon>
        <taxon>Clupeiformes</taxon>
        <taxon>Denticipitoidei</taxon>
        <taxon>Denticipitidae</taxon>
        <taxon>Denticeps</taxon>
    </lineage>
</organism>
<dbReference type="Ensembl" id="ENSDCDT00010012200.1">
    <property type="protein sequence ID" value="ENSDCDP00010011656.1"/>
    <property type="gene ID" value="ENSDCDG00010005167.1"/>
</dbReference>
<dbReference type="GeneTree" id="ENSGT00390000001883"/>
<dbReference type="PANTHER" id="PTHR39319:SF1">
    <property type="entry name" value="SI:DKEY-256H2.1"/>
    <property type="match status" value="1"/>
</dbReference>
<dbReference type="AlphaFoldDB" id="A0AAY4AW84"/>
<reference evidence="3" key="2">
    <citation type="submission" date="2025-08" db="UniProtKB">
        <authorList>
            <consortium name="Ensembl"/>
        </authorList>
    </citation>
    <scope>IDENTIFICATION</scope>
</reference>
<dbReference type="Gene3D" id="2.60.120.230">
    <property type="match status" value="2"/>
</dbReference>
<feature type="domain" description="Peptide-N-glycosidase F N-terminal" evidence="2">
    <location>
        <begin position="432"/>
        <end position="554"/>
    </location>
</feature>
<gene>
    <name evidence="3" type="primary">si:dkey-256h2.1</name>
</gene>
<keyword evidence="4" id="KW-1185">Reference proteome</keyword>
<sequence>MSSFYLTGALGAVCEDGALLGGTLVDWNRQPSDYGAASLTARPPLPHSVRLPVDLPGHRRPRPPRSIMAAVRVGTLLLILSGLLNAFPPGVRASWRAAQGVNLRAKLPSDEPTAFEPGDAAPAFRVKLLDGDFAFPPQTGPGGPVVVHAFTNKSAFLEALWCSDQSLADLLETLPDTARVLFLSLDDSAPADAAWMRGQLHRVASGSQRGKEVFSRLHFSPVPVHALGNWVPRVLYSWGCTGHNCGLAQAVFTSPAWDIPLVAKRLNARYDWLYGHWEQKPYRLTDAGDGCRPGASAEGRVAWISEGGCSFFTKVKNMADSKAAGVLVYALLGNPVQDMNCVGEECYTALNIPAAMVHLEASVHNALLAGLPVNVSFQTTPSPNVFFAIDQQGALSEMGWFLYPSFKFVTWQAEWLNFREGLQERLRSPALVVPVFERVKMQGENGSWAAVALPSDVLDYNVMELDASLSCPGPRDETCAHWDHTVQLFVCCDHFGPYCNMELGRWITAFRRGIGRWVTDVSPLLPLLNNERCAFTMKTAPWAMPWTVSLNLRFSHSNISGSRNSDELYPFKVTTLFGGGVFDKDYNKRFKAINFSVPVSTKQVELYAVITGHGSDENGCGEFCVTSHHFLVNKKFNNTRIFDSAGTAFGCTLHVGEGAVPNEHGTWLYGRGGWCDGLQVNPWRTDITSQVDMRGSNTVLYFGLYDGRDPNPSSNPGYIIMYSYLVFYK</sequence>
<reference evidence="3" key="3">
    <citation type="submission" date="2025-09" db="UniProtKB">
        <authorList>
            <consortium name="Ensembl"/>
        </authorList>
    </citation>
    <scope>IDENTIFICATION</scope>
</reference>
<evidence type="ECO:0000256" key="1">
    <source>
        <dbReference type="ARBA" id="ARBA00023157"/>
    </source>
</evidence>
<dbReference type="InterPro" id="IPR053251">
    <property type="entry name" value="N-glycanase"/>
</dbReference>
<dbReference type="Gene3D" id="3.50.30.30">
    <property type="match status" value="1"/>
</dbReference>
<dbReference type="GO" id="GO:0016715">
    <property type="term" value="F:oxidoreductase activity, acting on paired donors, with incorporation or reduction of molecular oxygen, reduced ascorbate as one donor, and incorporation of one atom of oxygen"/>
    <property type="evidence" value="ECO:0007669"/>
    <property type="project" value="InterPro"/>
</dbReference>
<dbReference type="Pfam" id="PF09113">
    <property type="entry name" value="N-glycanase_C"/>
    <property type="match status" value="1"/>
</dbReference>
<evidence type="ECO:0000313" key="4">
    <source>
        <dbReference type="Proteomes" id="UP000694580"/>
    </source>
</evidence>